<dbReference type="SUPFAM" id="SSF55781">
    <property type="entry name" value="GAF domain-like"/>
    <property type="match status" value="1"/>
</dbReference>
<dbReference type="Pfam" id="PF01590">
    <property type="entry name" value="GAF"/>
    <property type="match status" value="1"/>
</dbReference>
<dbReference type="AlphaFoldDB" id="A0A7C3KES1"/>
<evidence type="ECO:0000259" key="1">
    <source>
        <dbReference type="Pfam" id="PF01590"/>
    </source>
</evidence>
<proteinExistence type="predicted"/>
<dbReference type="Gene3D" id="3.30.450.40">
    <property type="match status" value="1"/>
</dbReference>
<name>A0A7C3KES1_9CYAN</name>
<evidence type="ECO:0000313" key="2">
    <source>
        <dbReference type="EMBL" id="HFM98623.1"/>
    </source>
</evidence>
<protein>
    <submittedName>
        <fullName evidence="2">GAF domain-containing protein</fullName>
    </submittedName>
</protein>
<comment type="caution">
    <text evidence="2">The sequence shown here is derived from an EMBL/GenBank/DDBJ whole genome shotgun (WGS) entry which is preliminary data.</text>
</comment>
<dbReference type="InterPro" id="IPR003018">
    <property type="entry name" value="GAF"/>
</dbReference>
<gene>
    <name evidence="2" type="ORF">ENR64_12880</name>
</gene>
<dbReference type="EMBL" id="DSRU01000184">
    <property type="protein sequence ID" value="HFM98623.1"/>
    <property type="molecule type" value="Genomic_DNA"/>
</dbReference>
<organism evidence="2">
    <name type="scientific">Oscillatoriales cyanobacterium SpSt-418</name>
    <dbReference type="NCBI Taxonomy" id="2282169"/>
    <lineage>
        <taxon>Bacteria</taxon>
        <taxon>Bacillati</taxon>
        <taxon>Cyanobacteriota</taxon>
        <taxon>Cyanophyceae</taxon>
        <taxon>Oscillatoriophycideae</taxon>
        <taxon>Oscillatoriales</taxon>
    </lineage>
</organism>
<accession>A0A7C3KES1</accession>
<feature type="domain" description="GAF" evidence="1">
    <location>
        <begin position="19"/>
        <end position="157"/>
    </location>
</feature>
<reference evidence="2" key="1">
    <citation type="journal article" date="2020" name="mSystems">
        <title>Genome- and Community-Level Interaction Insights into Carbon Utilization and Element Cycling Functions of Hydrothermarchaeota in Hydrothermal Sediment.</title>
        <authorList>
            <person name="Zhou Z."/>
            <person name="Liu Y."/>
            <person name="Xu W."/>
            <person name="Pan J."/>
            <person name="Luo Z.H."/>
            <person name="Li M."/>
        </authorList>
    </citation>
    <scope>NUCLEOTIDE SEQUENCE [LARGE SCALE GENOMIC DNA]</scope>
    <source>
        <strain evidence="2">SpSt-418</strain>
    </source>
</reference>
<sequence length="178" mass="20172">MTQATQISALQTALQTIHDPEQFFSQVIPIVGDLLNCDRCFLYLRNPETGMSKVTHCWRRSDRYPNIFDPDWKPEPKGLAQDDPLFAAALRVAPSVFVDDVETADPQVVNRAFEQANFGHRALIHAHLRSEGKLWGILQPCVFDQPHIWSDFDRSIISELESALTPKAIVYVQSTNPI</sequence>
<dbReference type="InterPro" id="IPR029016">
    <property type="entry name" value="GAF-like_dom_sf"/>
</dbReference>